<comment type="similarity">
    <text evidence="1 3">Belongs to the glycosyl hydrolase 57 family.</text>
</comment>
<evidence type="ECO:0000256" key="3">
    <source>
        <dbReference type="RuleBase" id="RU361196"/>
    </source>
</evidence>
<dbReference type="AlphaFoldDB" id="A0A933I9F7"/>
<dbReference type="Proteomes" id="UP000736328">
    <property type="component" value="Unassembled WGS sequence"/>
</dbReference>
<protein>
    <recommendedName>
        <fullName evidence="4">Glycoside hydrolase family 57 N-terminal domain-containing protein</fullName>
    </recommendedName>
</protein>
<sequence length="712" mass="81527">MSKLNVAFLWHMHQPCYLIPDSRVFRLPWVRLHGLKDYYDMLSTALKYPEVKVSFNLVPGLLEQLLDYTEDRAADYHFIISQKQASDLTEEERCFVLKDFFMAHWPNMVEPHPRYLALLEKRGRHFHSSGLAKISQRFTDQDILDLMVWFNLCWIDPLHFKEQPELARLKAKGKNFTPEDKDWLLKQQMDILKSIIPAYKKAWGQKAIEISASPFYHPILPLLCDTETARECMPAAPLPERFSYPADAKAQIDNGLDYMEKLFGRRPAGMWPSEGSVSEKTVELIRQAGIKWLATDEQVWEQSQGKAGRNRDNPGEAGLFYRSHLWEQADGARLFFRDQQLSDLIGFTYYGWDGQAAARDLVRRLEKKAESFGSRAGDHIVPVILDGENAWESYPADGQIFLEQLYQQLSRSPKLNCCTFSQYLEQNPEPGTMKKIFPGSWINHDFSIWIGQEEDNRAWNLLLAARQAIERKKDAVDSAVMAEITRELHIAEGSDWCWWYGGNFSSENLEGFDILYRSHLQRIYKLLNVEAPKELFSPISHGKSLDILINQPIDFISPVIDGRVSDFYEWAGSGMYNIKQDGGTMHRGQSLLETVHFGFDQDNLYLRLDPHKKADENEILGLSINLEFQGQPAKTIPVKFNDPENENGVKSVLGKIIEVMIPFTAIGAGPGETISFYVAIAQNGLTVERHPVQSPVILQAPNGEFGSRNWDA</sequence>
<evidence type="ECO:0000313" key="6">
    <source>
        <dbReference type="Proteomes" id="UP000736328"/>
    </source>
</evidence>
<dbReference type="InterPro" id="IPR027291">
    <property type="entry name" value="Glyco_hydro_38_N_sf"/>
</dbReference>
<evidence type="ECO:0000259" key="4">
    <source>
        <dbReference type="Pfam" id="PF03065"/>
    </source>
</evidence>
<accession>A0A933I9F7</accession>
<feature type="domain" description="Glycoside hydrolase family 57 N-terminal" evidence="4">
    <location>
        <begin position="7"/>
        <end position="433"/>
    </location>
</feature>
<name>A0A933I9F7_UNCT6</name>
<dbReference type="Gene3D" id="3.20.110.10">
    <property type="entry name" value="Glycoside hydrolase 38, N terminal domain"/>
    <property type="match status" value="1"/>
</dbReference>
<dbReference type="InterPro" id="IPR052046">
    <property type="entry name" value="GH57_Enzymes"/>
</dbReference>
<gene>
    <name evidence="5" type="ORF">HY768_02805</name>
</gene>
<dbReference type="CDD" id="cd10796">
    <property type="entry name" value="GH57N_APU"/>
    <property type="match status" value="1"/>
</dbReference>
<dbReference type="Pfam" id="PF03065">
    <property type="entry name" value="Glyco_hydro_57"/>
    <property type="match status" value="1"/>
</dbReference>
<dbReference type="GO" id="GO:0005975">
    <property type="term" value="P:carbohydrate metabolic process"/>
    <property type="evidence" value="ECO:0007669"/>
    <property type="project" value="InterPro"/>
</dbReference>
<comment type="caution">
    <text evidence="5">The sequence shown here is derived from an EMBL/GenBank/DDBJ whole genome shotgun (WGS) entry which is preliminary data.</text>
</comment>
<evidence type="ECO:0000256" key="2">
    <source>
        <dbReference type="ARBA" id="ARBA00023277"/>
    </source>
</evidence>
<evidence type="ECO:0000256" key="1">
    <source>
        <dbReference type="ARBA" id="ARBA00006821"/>
    </source>
</evidence>
<proteinExistence type="inferred from homology"/>
<dbReference type="PANTHER" id="PTHR36306">
    <property type="entry name" value="ALPHA-AMYLASE-RELATED-RELATED"/>
    <property type="match status" value="1"/>
</dbReference>
<dbReference type="GO" id="GO:0003824">
    <property type="term" value="F:catalytic activity"/>
    <property type="evidence" value="ECO:0007669"/>
    <property type="project" value="InterPro"/>
</dbReference>
<dbReference type="SUPFAM" id="SSF88713">
    <property type="entry name" value="Glycoside hydrolase/deacetylase"/>
    <property type="match status" value="1"/>
</dbReference>
<dbReference type="EMBL" id="JACQXR010000034">
    <property type="protein sequence ID" value="MBI4726149.1"/>
    <property type="molecule type" value="Genomic_DNA"/>
</dbReference>
<keyword evidence="2 3" id="KW-0119">Carbohydrate metabolism</keyword>
<organism evidence="5 6">
    <name type="scientific">candidate division TA06 bacterium</name>
    <dbReference type="NCBI Taxonomy" id="2250710"/>
    <lineage>
        <taxon>Bacteria</taxon>
        <taxon>Bacteria division TA06</taxon>
    </lineage>
</organism>
<dbReference type="PANTHER" id="PTHR36306:SF1">
    <property type="entry name" value="ALPHA-AMYLASE-RELATED"/>
    <property type="match status" value="1"/>
</dbReference>
<dbReference type="InterPro" id="IPR011330">
    <property type="entry name" value="Glyco_hydro/deAcase_b/a-brl"/>
</dbReference>
<reference evidence="5" key="1">
    <citation type="submission" date="2020-07" db="EMBL/GenBank/DDBJ databases">
        <title>Huge and variable diversity of episymbiotic CPR bacteria and DPANN archaea in groundwater ecosystems.</title>
        <authorList>
            <person name="He C.Y."/>
            <person name="Keren R."/>
            <person name="Whittaker M."/>
            <person name="Farag I.F."/>
            <person name="Doudna J."/>
            <person name="Cate J.H.D."/>
            <person name="Banfield J.F."/>
        </authorList>
    </citation>
    <scope>NUCLEOTIDE SEQUENCE</scope>
    <source>
        <strain evidence="5">NC_groundwater_1520_Pr4_B-0.1um_53_5</strain>
    </source>
</reference>
<dbReference type="InterPro" id="IPR004300">
    <property type="entry name" value="Glyco_hydro_57_N"/>
</dbReference>
<evidence type="ECO:0000313" key="5">
    <source>
        <dbReference type="EMBL" id="MBI4726149.1"/>
    </source>
</evidence>